<keyword evidence="2" id="KW-1185">Reference proteome</keyword>
<dbReference type="GeneID" id="40099873"/>
<reference evidence="1 2" key="1">
    <citation type="submission" date="2018-01" db="EMBL/GenBank/DDBJ databases">
        <authorList>
            <person name="Jones A.E."/>
            <person name="Sivanathan V."/>
            <person name="Betsko A.J."/>
            <person name="Aull H.G."/>
            <person name="Zack K.M."/>
            <person name="Kukan E.N."/>
            <person name="Garlena R.A."/>
            <person name="Russell D.A."/>
            <person name="Pope W.H."/>
            <person name="Jacobs-Sera D."/>
            <person name="Hatfull G.F."/>
        </authorList>
    </citation>
    <scope>NUCLEOTIDE SEQUENCE [LARGE SCALE GENOMIC DNA]</scope>
</reference>
<dbReference type="Proteomes" id="UP000241926">
    <property type="component" value="Segment"/>
</dbReference>
<protein>
    <submittedName>
        <fullName evidence="1">Uncharacterized protein</fullName>
    </submittedName>
</protein>
<sequence>MENNISKWDICEYQGKRVEVIAVDSDPTANVWVNPVGTDESLFVPGTELTLVEKYQR</sequence>
<name>A0A2L0HNY0_9CAUD</name>
<organism evidence="1 2">
    <name type="scientific">Microbacterium phage Eleri</name>
    <dbReference type="NCBI Taxonomy" id="2079581"/>
    <lineage>
        <taxon>Viruses</taxon>
        <taxon>Duplodnaviria</taxon>
        <taxon>Heunggongvirae</taxon>
        <taxon>Uroviricota</taxon>
        <taxon>Caudoviricetes</taxon>
        <taxon>Elerivirus</taxon>
        <taxon>Elerivirus eleri</taxon>
    </lineage>
</organism>
<dbReference type="EMBL" id="MG839027">
    <property type="protein sequence ID" value="AUX83392.1"/>
    <property type="molecule type" value="Genomic_DNA"/>
</dbReference>
<gene>
    <name evidence="1" type="primary">54</name>
    <name evidence="1" type="ORF">SEA_ELERI_54</name>
</gene>
<dbReference type="RefSeq" id="YP_009623092.1">
    <property type="nucleotide sequence ID" value="NC_042109.1"/>
</dbReference>
<evidence type="ECO:0000313" key="2">
    <source>
        <dbReference type="Proteomes" id="UP000241926"/>
    </source>
</evidence>
<proteinExistence type="predicted"/>
<accession>A0A2L0HNY0</accession>
<evidence type="ECO:0000313" key="1">
    <source>
        <dbReference type="EMBL" id="AUX83392.1"/>
    </source>
</evidence>
<dbReference type="KEGG" id="vg:40099873"/>